<accession>A0A813RQ12</accession>
<dbReference type="InterPro" id="IPR009078">
    <property type="entry name" value="Ferritin-like_SF"/>
</dbReference>
<evidence type="ECO:0000259" key="1">
    <source>
        <dbReference type="PROSITE" id="PS50905"/>
    </source>
</evidence>
<proteinExistence type="predicted"/>
<dbReference type="AlphaFoldDB" id="A0A813RQ12"/>
<dbReference type="InterPro" id="IPR012347">
    <property type="entry name" value="Ferritin-like"/>
</dbReference>
<dbReference type="Proteomes" id="UP000677228">
    <property type="component" value="Unassembled WGS sequence"/>
</dbReference>
<dbReference type="Proteomes" id="UP000682733">
    <property type="component" value="Unassembled WGS sequence"/>
</dbReference>
<dbReference type="Gene3D" id="1.20.1260.10">
    <property type="match status" value="1"/>
</dbReference>
<dbReference type="Proteomes" id="UP000681722">
    <property type="component" value="Unassembled WGS sequence"/>
</dbReference>
<evidence type="ECO:0000313" key="2">
    <source>
        <dbReference type="EMBL" id="CAF0742765.1"/>
    </source>
</evidence>
<dbReference type="EMBL" id="CAJOBC010000307">
    <property type="protein sequence ID" value="CAF3569170.1"/>
    <property type="molecule type" value="Genomic_DNA"/>
</dbReference>
<name>A0A813RQ12_9BILA</name>
<organism evidence="3 6">
    <name type="scientific">Didymodactylos carnosus</name>
    <dbReference type="NCBI Taxonomy" id="1234261"/>
    <lineage>
        <taxon>Eukaryota</taxon>
        <taxon>Metazoa</taxon>
        <taxon>Spiralia</taxon>
        <taxon>Gnathifera</taxon>
        <taxon>Rotifera</taxon>
        <taxon>Eurotatoria</taxon>
        <taxon>Bdelloidea</taxon>
        <taxon>Philodinida</taxon>
        <taxon>Philodinidae</taxon>
        <taxon>Didymodactylos</taxon>
    </lineage>
</organism>
<dbReference type="SUPFAM" id="SSF47240">
    <property type="entry name" value="Ferritin-like"/>
    <property type="match status" value="1"/>
</dbReference>
<evidence type="ECO:0000313" key="3">
    <source>
        <dbReference type="EMBL" id="CAF0785472.1"/>
    </source>
</evidence>
<dbReference type="InterPro" id="IPR009040">
    <property type="entry name" value="Ferritin-like_diiron"/>
</dbReference>
<dbReference type="EMBL" id="CAJOBA010000289">
    <property type="protein sequence ID" value="CAF3520432.1"/>
    <property type="molecule type" value="Genomic_DNA"/>
</dbReference>
<gene>
    <name evidence="3" type="ORF">GPM918_LOCUS2706</name>
    <name evidence="2" type="ORF">OVA965_LOCUS1543</name>
    <name evidence="5" type="ORF">SRO942_LOCUS2706</name>
    <name evidence="4" type="ORF">TMI583_LOCUS1543</name>
</gene>
<keyword evidence="6" id="KW-1185">Reference proteome</keyword>
<comment type="caution">
    <text evidence="3">The sequence shown here is derived from an EMBL/GenBank/DDBJ whole genome shotgun (WGS) entry which is preliminary data.</text>
</comment>
<dbReference type="OrthoDB" id="10020108at2759"/>
<dbReference type="InterPro" id="IPR008331">
    <property type="entry name" value="Ferritin_DPS_dom"/>
</dbReference>
<evidence type="ECO:0000313" key="5">
    <source>
        <dbReference type="EMBL" id="CAF3569170.1"/>
    </source>
</evidence>
<dbReference type="GO" id="GO:0008199">
    <property type="term" value="F:ferric iron binding"/>
    <property type="evidence" value="ECO:0007669"/>
    <property type="project" value="InterPro"/>
</dbReference>
<dbReference type="EMBL" id="CAJNOQ010000307">
    <property type="protein sequence ID" value="CAF0785472.1"/>
    <property type="molecule type" value="Genomic_DNA"/>
</dbReference>
<sequence length="171" mass="20273">MFRFVTQELTSQYNYLQLSSKFGAAHAYPGFSSLFVHLSNEDYSTADKLVRFIALRKIQVDRLINKIGIKINSDIQSVMDLRNSLTQAKENNKRSWRELERCHKIAVDKNEFNIQDYLETNQLEHHIKVEKLLSDIENRIDEVRSDQTELIKFMIDEELLETYGDRRTKVW</sequence>
<reference evidence="3" key="1">
    <citation type="submission" date="2021-02" db="EMBL/GenBank/DDBJ databases">
        <authorList>
            <person name="Nowell W R."/>
        </authorList>
    </citation>
    <scope>NUCLEOTIDE SEQUENCE</scope>
</reference>
<feature type="domain" description="Ferritin-like diiron" evidence="1">
    <location>
        <begin position="1"/>
        <end position="144"/>
    </location>
</feature>
<dbReference type="EMBL" id="CAJNOK010000289">
    <property type="protein sequence ID" value="CAF0742765.1"/>
    <property type="molecule type" value="Genomic_DNA"/>
</dbReference>
<dbReference type="Proteomes" id="UP000663829">
    <property type="component" value="Unassembled WGS sequence"/>
</dbReference>
<evidence type="ECO:0000313" key="4">
    <source>
        <dbReference type="EMBL" id="CAF3520432.1"/>
    </source>
</evidence>
<protein>
    <recommendedName>
        <fullName evidence="1">Ferritin-like diiron domain-containing protein</fullName>
    </recommendedName>
</protein>
<dbReference type="Pfam" id="PF00210">
    <property type="entry name" value="Ferritin"/>
    <property type="match status" value="1"/>
</dbReference>
<evidence type="ECO:0000313" key="6">
    <source>
        <dbReference type="Proteomes" id="UP000663829"/>
    </source>
</evidence>
<dbReference type="PROSITE" id="PS50905">
    <property type="entry name" value="FERRITIN_LIKE"/>
    <property type="match status" value="1"/>
</dbReference>